<evidence type="ECO:0000256" key="1">
    <source>
        <dbReference type="SAM" id="MobiDB-lite"/>
    </source>
</evidence>
<keyword evidence="3" id="KW-1185">Reference proteome</keyword>
<dbReference type="AlphaFoldDB" id="A0A6A4HQA7"/>
<name>A0A6A4HQA7_9AGAR</name>
<sequence length="144" mass="16341">MKREYLQNTSSPSVLFSDHMIVKSSDNDSGSDSENIDSGSDSDSHNSYDDKYQREFEYFQQESPRNVPEIRPAERFILGKTSETTGYPMIRVIEFDDISEPPSPAKCAVAVVGYFKSWALASKHVRVLGAIYSLHYSYHDARIC</sequence>
<dbReference type="EMBL" id="ML769458">
    <property type="protein sequence ID" value="KAE9400266.1"/>
    <property type="molecule type" value="Genomic_DNA"/>
</dbReference>
<feature type="region of interest" description="Disordered" evidence="1">
    <location>
        <begin position="17"/>
        <end position="48"/>
    </location>
</feature>
<proteinExistence type="predicted"/>
<protein>
    <submittedName>
        <fullName evidence="2">Uncharacterized protein</fullName>
    </submittedName>
</protein>
<evidence type="ECO:0000313" key="2">
    <source>
        <dbReference type="EMBL" id="KAE9400266.1"/>
    </source>
</evidence>
<dbReference type="Proteomes" id="UP000799118">
    <property type="component" value="Unassembled WGS sequence"/>
</dbReference>
<accession>A0A6A4HQA7</accession>
<gene>
    <name evidence="2" type="ORF">BT96DRAFT_993112</name>
</gene>
<organism evidence="2 3">
    <name type="scientific">Gymnopus androsaceus JB14</name>
    <dbReference type="NCBI Taxonomy" id="1447944"/>
    <lineage>
        <taxon>Eukaryota</taxon>
        <taxon>Fungi</taxon>
        <taxon>Dikarya</taxon>
        <taxon>Basidiomycota</taxon>
        <taxon>Agaricomycotina</taxon>
        <taxon>Agaricomycetes</taxon>
        <taxon>Agaricomycetidae</taxon>
        <taxon>Agaricales</taxon>
        <taxon>Marasmiineae</taxon>
        <taxon>Omphalotaceae</taxon>
        <taxon>Gymnopus</taxon>
    </lineage>
</organism>
<reference evidence="2" key="1">
    <citation type="journal article" date="2019" name="Environ. Microbiol.">
        <title>Fungal ecological strategies reflected in gene transcription - a case study of two litter decomposers.</title>
        <authorList>
            <person name="Barbi F."/>
            <person name="Kohler A."/>
            <person name="Barry K."/>
            <person name="Baskaran P."/>
            <person name="Daum C."/>
            <person name="Fauchery L."/>
            <person name="Ihrmark K."/>
            <person name="Kuo A."/>
            <person name="LaButti K."/>
            <person name="Lipzen A."/>
            <person name="Morin E."/>
            <person name="Grigoriev I.V."/>
            <person name="Henrissat B."/>
            <person name="Lindahl B."/>
            <person name="Martin F."/>
        </authorList>
    </citation>
    <scope>NUCLEOTIDE SEQUENCE</scope>
    <source>
        <strain evidence="2">JB14</strain>
    </source>
</reference>
<evidence type="ECO:0000313" key="3">
    <source>
        <dbReference type="Proteomes" id="UP000799118"/>
    </source>
</evidence>